<dbReference type="OrthoDB" id="4299240at2"/>
<dbReference type="EMBL" id="CP017839">
    <property type="protein sequence ID" value="APA96046.1"/>
    <property type="molecule type" value="Genomic_DNA"/>
</dbReference>
<dbReference type="Proteomes" id="UP000180166">
    <property type="component" value="Chromosome"/>
</dbReference>
<evidence type="ECO:0000313" key="3">
    <source>
        <dbReference type="EMBL" id="GAP28406.1"/>
    </source>
</evidence>
<dbReference type="Pfam" id="PF04149">
    <property type="entry name" value="DUF397"/>
    <property type="match status" value="1"/>
</dbReference>
<dbReference type="EMBL" id="BBYQ01000034">
    <property type="protein sequence ID" value="GAP28406.1"/>
    <property type="molecule type" value="Genomic_DNA"/>
</dbReference>
<evidence type="ECO:0000313" key="4">
    <source>
        <dbReference type="Proteomes" id="UP000037179"/>
    </source>
</evidence>
<dbReference type="RefSeq" id="WP_033087538.1">
    <property type="nucleotide sequence ID" value="NZ_AP017900.1"/>
</dbReference>
<reference evidence="3 4" key="2">
    <citation type="journal article" date="2016" name="Genome Announc.">
        <title>Draft Genome Sequence of Erythromycin- and Oxytetracycline-Sensitive Nocardia seriolae Strain U-1 (NBRC 110359).</title>
        <authorList>
            <person name="Imajoh M."/>
            <person name="Sukeda M."/>
            <person name="Shimizu M."/>
            <person name="Yamane J."/>
            <person name="Ohnishi K."/>
            <person name="Oshima S."/>
        </authorList>
    </citation>
    <scope>NUCLEOTIDE SEQUENCE [LARGE SCALE GENOMIC DNA]</scope>
    <source>
        <strain evidence="3 4">U-1</strain>
    </source>
</reference>
<dbReference type="KEGG" id="nsr:NS506_01979"/>
<gene>
    <name evidence="2" type="ORF">NS506_01979</name>
    <name evidence="3" type="ORF">NSK11_contig00034-0040</name>
</gene>
<accession>A0A0B8NE95</accession>
<dbReference type="Proteomes" id="UP000037179">
    <property type="component" value="Unassembled WGS sequence"/>
</dbReference>
<evidence type="ECO:0000313" key="5">
    <source>
        <dbReference type="Proteomes" id="UP000180166"/>
    </source>
</evidence>
<evidence type="ECO:0000259" key="1">
    <source>
        <dbReference type="Pfam" id="PF04149"/>
    </source>
</evidence>
<dbReference type="AlphaFoldDB" id="A0A0B8NE95"/>
<reference evidence="4" key="1">
    <citation type="submission" date="2015-07" db="EMBL/GenBank/DDBJ databases">
        <title>Nocardia seriolae U-1 whole genome shotgun sequence.</title>
        <authorList>
            <person name="Imajoh M."/>
            <person name="Fukumoto Y."/>
            <person name="Sukeda M."/>
            <person name="Yamane J."/>
            <person name="Yamasaki K."/>
            <person name="Shimizu M."/>
            <person name="Ohnishi K."/>
            <person name="Oshima S."/>
        </authorList>
    </citation>
    <scope>NUCLEOTIDE SEQUENCE [LARGE SCALE GENOMIC DNA]</scope>
    <source>
        <strain evidence="4">U-1</strain>
    </source>
</reference>
<proteinExistence type="predicted"/>
<sequence>MNDELREAVWFKSSKSGGGKEGVEAAFLGGGAVGVRDSKDPGGTVHVFTGGQWDAFVGAVVVGKFDRV</sequence>
<organism evidence="3 4">
    <name type="scientific">Nocardia seriolae</name>
    <dbReference type="NCBI Taxonomy" id="37332"/>
    <lineage>
        <taxon>Bacteria</taxon>
        <taxon>Bacillati</taxon>
        <taxon>Actinomycetota</taxon>
        <taxon>Actinomycetes</taxon>
        <taxon>Mycobacteriales</taxon>
        <taxon>Nocardiaceae</taxon>
        <taxon>Nocardia</taxon>
    </lineage>
</organism>
<dbReference type="InterPro" id="IPR007278">
    <property type="entry name" value="DUF397"/>
</dbReference>
<name>A0A0B8NE95_9NOCA</name>
<evidence type="ECO:0000313" key="2">
    <source>
        <dbReference type="EMBL" id="APA96046.1"/>
    </source>
</evidence>
<reference evidence="2 5" key="3">
    <citation type="submission" date="2016-10" db="EMBL/GenBank/DDBJ databases">
        <title>Genome sequence of Nocardia seriolae strain EM150506, isolated from Anguila japonica.</title>
        <authorList>
            <person name="Han H.-J."/>
        </authorList>
    </citation>
    <scope>NUCLEOTIDE SEQUENCE [LARGE SCALE GENOMIC DNA]</scope>
    <source>
        <strain evidence="2 5">EM150506</strain>
    </source>
</reference>
<protein>
    <submittedName>
        <fullName evidence="3">Regulator</fullName>
    </submittedName>
</protein>
<feature type="domain" description="DUF397" evidence="1">
    <location>
        <begin position="8"/>
        <end position="60"/>
    </location>
</feature>
<keyword evidence="4" id="KW-1185">Reference proteome</keyword>